<dbReference type="InterPro" id="IPR029364">
    <property type="entry name" value="ALKL1/2"/>
</dbReference>
<dbReference type="Proteomes" id="UP000261500">
    <property type="component" value="Unplaced"/>
</dbReference>
<evidence type="ECO:0000256" key="1">
    <source>
        <dbReference type="ARBA" id="ARBA00004613"/>
    </source>
</evidence>
<dbReference type="GO" id="GO:0005125">
    <property type="term" value="F:cytokine activity"/>
    <property type="evidence" value="ECO:0007669"/>
    <property type="project" value="UniProtKB-ARBA"/>
</dbReference>
<evidence type="ECO:0000313" key="8">
    <source>
        <dbReference type="Proteomes" id="UP000261500"/>
    </source>
</evidence>
<accession>A0A3B3VKW8</accession>
<evidence type="ECO:0000256" key="6">
    <source>
        <dbReference type="SAM" id="SignalP"/>
    </source>
</evidence>
<organism evidence="7 8">
    <name type="scientific">Poecilia latipinna</name>
    <name type="common">sailfin molly</name>
    <dbReference type="NCBI Taxonomy" id="48699"/>
    <lineage>
        <taxon>Eukaryota</taxon>
        <taxon>Metazoa</taxon>
        <taxon>Chordata</taxon>
        <taxon>Craniata</taxon>
        <taxon>Vertebrata</taxon>
        <taxon>Euteleostomi</taxon>
        <taxon>Actinopterygii</taxon>
        <taxon>Neopterygii</taxon>
        <taxon>Teleostei</taxon>
        <taxon>Neoteleostei</taxon>
        <taxon>Acanthomorphata</taxon>
        <taxon>Ovalentaria</taxon>
        <taxon>Atherinomorphae</taxon>
        <taxon>Cyprinodontiformes</taxon>
        <taxon>Poeciliidae</taxon>
        <taxon>Poeciliinae</taxon>
        <taxon>Poecilia</taxon>
    </lineage>
</organism>
<dbReference type="GO" id="GO:0005576">
    <property type="term" value="C:extracellular region"/>
    <property type="evidence" value="ECO:0007669"/>
    <property type="project" value="UniProtKB-SubCell"/>
</dbReference>
<evidence type="ECO:0000313" key="7">
    <source>
        <dbReference type="Ensembl" id="ENSPLAP00000025648.1"/>
    </source>
</evidence>
<keyword evidence="8" id="KW-1185">Reference proteome</keyword>
<dbReference type="Ensembl" id="ENSPLAT00000000300.1">
    <property type="protein sequence ID" value="ENSPLAP00000025648.1"/>
    <property type="gene ID" value="ENSPLAG00000012824.1"/>
</dbReference>
<evidence type="ECO:0000256" key="3">
    <source>
        <dbReference type="ARBA" id="ARBA00022729"/>
    </source>
</evidence>
<proteinExistence type="inferred from homology"/>
<evidence type="ECO:0000256" key="5">
    <source>
        <dbReference type="SAM" id="MobiDB-lite"/>
    </source>
</evidence>
<evidence type="ECO:0000256" key="2">
    <source>
        <dbReference type="ARBA" id="ARBA00022525"/>
    </source>
</evidence>
<keyword evidence="3 6" id="KW-0732">Signal</keyword>
<name>A0A3B3VKW8_9TELE</name>
<sequence>MHVERKWHILLTIFFLLISSGQCMDSKEVKQNERRTLLDLILQVIKDSQQRDKPVSRHCGSGLHTSAQDFKSSSREKPLYVPRLDNTRLIAVRLVKEKALILRALQMMKQTCGRKCPDQIKPDAFSPACKIICAAKKLTLHVPLITPAIRSGGGSIMLCFFVSWGGGGGGAGGGGEGERIKKK</sequence>
<dbReference type="GeneTree" id="ENSGT00940000168181"/>
<evidence type="ECO:0000256" key="4">
    <source>
        <dbReference type="ARBA" id="ARBA00033741"/>
    </source>
</evidence>
<reference evidence="7" key="1">
    <citation type="submission" date="2025-08" db="UniProtKB">
        <authorList>
            <consortium name="Ensembl"/>
        </authorList>
    </citation>
    <scope>IDENTIFICATION</scope>
</reference>
<dbReference type="GO" id="GO:0030971">
    <property type="term" value="F:receptor tyrosine kinase binding"/>
    <property type="evidence" value="ECO:0007669"/>
    <property type="project" value="InterPro"/>
</dbReference>
<feature type="signal peptide" evidence="6">
    <location>
        <begin position="1"/>
        <end position="23"/>
    </location>
</feature>
<dbReference type="STRING" id="48699.ENSPLAP00000025648"/>
<dbReference type="AlphaFoldDB" id="A0A3B3VKW8"/>
<dbReference type="GO" id="GO:0030298">
    <property type="term" value="F:receptor signaling protein tyrosine kinase activator activity"/>
    <property type="evidence" value="ECO:0007669"/>
    <property type="project" value="InterPro"/>
</dbReference>
<feature type="region of interest" description="Disordered" evidence="5">
    <location>
        <begin position="51"/>
        <end position="70"/>
    </location>
</feature>
<keyword evidence="2" id="KW-0964">Secreted</keyword>
<dbReference type="Pfam" id="PF15129">
    <property type="entry name" value="ALKL1_2"/>
    <property type="match status" value="1"/>
</dbReference>
<comment type="subcellular location">
    <subcellularLocation>
        <location evidence="1">Secreted</location>
    </subcellularLocation>
</comment>
<evidence type="ECO:0008006" key="9">
    <source>
        <dbReference type="Google" id="ProtNLM"/>
    </source>
</evidence>
<comment type="similarity">
    <text evidence="4">Belongs to the ALKAL family.</text>
</comment>
<feature type="chain" id="PRO_5017443075" description="Cocaine- and amphetamine-regulated transcript protein" evidence="6">
    <location>
        <begin position="24"/>
        <end position="183"/>
    </location>
</feature>
<protein>
    <recommendedName>
        <fullName evidence="9">Cocaine- and amphetamine-regulated transcript protein</fullName>
    </recommendedName>
</protein>
<reference evidence="7" key="2">
    <citation type="submission" date="2025-09" db="UniProtKB">
        <authorList>
            <consortium name="Ensembl"/>
        </authorList>
    </citation>
    <scope>IDENTIFICATION</scope>
</reference>